<comment type="caution">
    <text evidence="3">The sequence shown here is derived from an EMBL/GenBank/DDBJ whole genome shotgun (WGS) entry which is preliminary data.</text>
</comment>
<evidence type="ECO:0000259" key="2">
    <source>
        <dbReference type="Pfam" id="PF13751"/>
    </source>
</evidence>
<accession>A0A081XJJ0</accession>
<feature type="domain" description="Transposase DDE" evidence="2">
    <location>
        <begin position="169"/>
        <end position="295"/>
    </location>
</feature>
<dbReference type="eggNOG" id="COG3039">
    <property type="taxonomic scope" value="Bacteria"/>
</dbReference>
<gene>
    <name evidence="3" type="ORF">BU52_28760</name>
</gene>
<dbReference type="Pfam" id="PF13751">
    <property type="entry name" value="DDE_Tnp_1_6"/>
    <property type="match status" value="1"/>
</dbReference>
<name>A0A081XJJ0_STRTO</name>
<dbReference type="STRING" id="55952.BU52_28760"/>
<feature type="region of interest" description="Disordered" evidence="1">
    <location>
        <begin position="1"/>
        <end position="20"/>
    </location>
</feature>
<dbReference type="AlphaFoldDB" id="A0A081XJJ0"/>
<protein>
    <submittedName>
        <fullName evidence="3">Transposase</fullName>
    </submittedName>
</protein>
<evidence type="ECO:0000313" key="4">
    <source>
        <dbReference type="Proteomes" id="UP000028341"/>
    </source>
</evidence>
<dbReference type="PANTHER" id="PTHR33408">
    <property type="entry name" value="TRANSPOSASE"/>
    <property type="match status" value="1"/>
</dbReference>
<dbReference type="PANTHER" id="PTHR33408:SF2">
    <property type="entry name" value="TRANSPOSASE DDE DOMAIN-CONTAINING PROTEIN"/>
    <property type="match status" value="1"/>
</dbReference>
<dbReference type="Proteomes" id="UP000028341">
    <property type="component" value="Unassembled WGS sequence"/>
</dbReference>
<sequence>MRLGALGSQQYDGSMPKRRPYPSDLSDARWELIEPVLAAWRFERRGRALDIGRPPEHIISWKGFAAHLTETCAPEGPNVITDVTTTAATTHDSQVLPGIHTRLPRRGLLPAEHLVDAGYTSLPHLEQAAREHQVTVSGPLKSNPTRQHRRYEGFARDDFHIDFDRRQVTCPQGQVSQGWHGPYPTSSPTAAPLIVARFTKSQCQPCPARAQCTTSRESHRTLGFPPRELRDLQLRVRAEQQTLEWKARYAVRSGMEGTVNEFAHGHGMRRCRYRGQGKAHVQHVLAAIAVNIERVSGLPSAVEAPTPRRSTAFQNYLDQRESPRLKSWRSLSS</sequence>
<organism evidence="3 4">
    <name type="scientific">Streptomyces toyocaensis</name>
    <dbReference type="NCBI Taxonomy" id="55952"/>
    <lineage>
        <taxon>Bacteria</taxon>
        <taxon>Bacillati</taxon>
        <taxon>Actinomycetota</taxon>
        <taxon>Actinomycetes</taxon>
        <taxon>Kitasatosporales</taxon>
        <taxon>Streptomycetaceae</taxon>
        <taxon>Streptomyces</taxon>
    </lineage>
</organism>
<evidence type="ECO:0000313" key="3">
    <source>
        <dbReference type="EMBL" id="KES03713.1"/>
    </source>
</evidence>
<proteinExistence type="predicted"/>
<dbReference type="EMBL" id="JFCB01000035">
    <property type="protein sequence ID" value="KES03713.1"/>
    <property type="molecule type" value="Genomic_DNA"/>
</dbReference>
<dbReference type="eggNOG" id="COG3293">
    <property type="taxonomic scope" value="Bacteria"/>
</dbReference>
<dbReference type="InterPro" id="IPR025668">
    <property type="entry name" value="Tnp_DDE_dom"/>
</dbReference>
<evidence type="ECO:0000256" key="1">
    <source>
        <dbReference type="SAM" id="MobiDB-lite"/>
    </source>
</evidence>
<keyword evidence="4" id="KW-1185">Reference proteome</keyword>
<reference evidence="3 4" key="1">
    <citation type="submission" date="2014-02" db="EMBL/GenBank/DDBJ databases">
        <title>The genome announcement of Streptomyces toyocaensis NRRL15009.</title>
        <authorList>
            <person name="Hong H.-J."/>
            <person name="Kwun M.J."/>
        </authorList>
    </citation>
    <scope>NUCLEOTIDE SEQUENCE [LARGE SCALE GENOMIC DNA]</scope>
    <source>
        <strain evidence="3 4">NRRL 15009</strain>
    </source>
</reference>